<evidence type="ECO:0000313" key="1">
    <source>
        <dbReference type="EMBL" id="RLL19009.1"/>
    </source>
</evidence>
<accession>A0ABX9TSL9</accession>
<dbReference type="RefSeq" id="WP_121523541.1">
    <property type="nucleotide sequence ID" value="NZ_RCHC01000019.1"/>
</dbReference>
<keyword evidence="2" id="KW-1185">Reference proteome</keyword>
<name>A0ABX9TSL9_9GAMM</name>
<protein>
    <submittedName>
        <fullName evidence="1">Uncharacterized protein</fullName>
    </submittedName>
</protein>
<evidence type="ECO:0000313" key="2">
    <source>
        <dbReference type="Proteomes" id="UP000280271"/>
    </source>
</evidence>
<dbReference type="EMBL" id="RCHC01000019">
    <property type="protein sequence ID" value="RLL19009.1"/>
    <property type="molecule type" value="Genomic_DNA"/>
</dbReference>
<dbReference type="Proteomes" id="UP000280271">
    <property type="component" value="Unassembled WGS sequence"/>
</dbReference>
<comment type="caution">
    <text evidence="1">The sequence shown here is derived from an EMBL/GenBank/DDBJ whole genome shotgun (WGS) entry which is preliminary data.</text>
</comment>
<reference evidence="1 2" key="1">
    <citation type="submission" date="2018-09" db="EMBL/GenBank/DDBJ databases">
        <title>The draft genome of Acinetobacter sp. strains.</title>
        <authorList>
            <person name="Qin J."/>
            <person name="Feng Y."/>
            <person name="Zong Z."/>
        </authorList>
    </citation>
    <scope>NUCLEOTIDE SEQUENCE [LARGE SCALE GENOMIC DNA]</scope>
    <source>
        <strain evidence="1 2">WCHAc060005</strain>
    </source>
</reference>
<sequence length="121" mass="13725">MIARKLVDILDMSDKAICDQHSDEKKFEINKSAKPSHNFVVGEQVLISTSYLHNDAYIILRLFDLDGCEYAEVRPIGGKKAKAVKKADLKVIGAEMALRLKKKAEHEARARQYRQRLAANK</sequence>
<proteinExistence type="predicted"/>
<organism evidence="1 2">
    <name type="scientific">Acinetobacter chengduensis</name>
    <dbReference type="NCBI Taxonomy" id="2420890"/>
    <lineage>
        <taxon>Bacteria</taxon>
        <taxon>Pseudomonadati</taxon>
        <taxon>Pseudomonadota</taxon>
        <taxon>Gammaproteobacteria</taxon>
        <taxon>Moraxellales</taxon>
        <taxon>Moraxellaceae</taxon>
        <taxon>Acinetobacter</taxon>
    </lineage>
</organism>
<gene>
    <name evidence="1" type="ORF">D9K81_14735</name>
</gene>